<evidence type="ECO:0000313" key="2">
    <source>
        <dbReference type="EMBL" id="SFV52658.1"/>
    </source>
</evidence>
<proteinExistence type="predicted"/>
<organism evidence="2">
    <name type="scientific">hydrothermal vent metagenome</name>
    <dbReference type="NCBI Taxonomy" id="652676"/>
    <lineage>
        <taxon>unclassified sequences</taxon>
        <taxon>metagenomes</taxon>
        <taxon>ecological metagenomes</taxon>
    </lineage>
</organism>
<dbReference type="EMBL" id="FPHC01000026">
    <property type="protein sequence ID" value="SFV52658.1"/>
    <property type="molecule type" value="Genomic_DNA"/>
</dbReference>
<gene>
    <name evidence="2" type="ORF">MNB_SV-6-193</name>
</gene>
<name>A0A1W1BGP1_9ZZZZ</name>
<dbReference type="InterPro" id="IPR027372">
    <property type="entry name" value="Phytase-like_dom"/>
</dbReference>
<feature type="domain" description="Phytase-like" evidence="1">
    <location>
        <begin position="66"/>
        <end position="315"/>
    </location>
</feature>
<dbReference type="AlphaFoldDB" id="A0A1W1BGP1"/>
<dbReference type="Pfam" id="PF13449">
    <property type="entry name" value="Phytase-like"/>
    <property type="match status" value="1"/>
</dbReference>
<reference evidence="2" key="1">
    <citation type="submission" date="2016-10" db="EMBL/GenBank/DDBJ databases">
        <authorList>
            <person name="de Groot N.N."/>
        </authorList>
    </citation>
    <scope>NUCLEOTIDE SEQUENCE</scope>
</reference>
<protein>
    <submittedName>
        <fullName evidence="2">Bll0177 protein</fullName>
    </submittedName>
</protein>
<evidence type="ECO:0000259" key="1">
    <source>
        <dbReference type="Pfam" id="PF13449"/>
    </source>
</evidence>
<sequence>MYTILTVTEKLVANLKRYFTLLVMLSIFGSGGISTTDITPYGVDSHYMDIEILDQKLLSYSDISHQHFSEISDLAYDKKSKKLYMLSDQGILFGYAITLDDKIRELTPQSAVRLRNKGGREFKRWRRDSEGMTIGYKGRLYISFEGRAKIGYFGRDGIMKKRYPLPPKLKNPKNYRSRNKSLEALAWHPKYGLLTATEWPLKRYRAKDQIIYSLYGREWHFKAESATSSAVVAMEVMDRDHILILERAYSGMMHPVIITLKKVWLNQCRGSAKKRYDCKSRVLAQFDSSKGWHIDNFEGLTKVSKDRYLMVSDDNDNFYQRTLLIYFRVIND</sequence>
<accession>A0A1W1BGP1</accession>